<dbReference type="AlphaFoldDB" id="A0A0V1HS39"/>
<comment type="caution">
    <text evidence="1">The sequence shown here is derived from an EMBL/GenBank/DDBJ whole genome shotgun (WGS) entry which is preliminary data.</text>
</comment>
<accession>A0A0V1HS39</accession>
<gene>
    <name evidence="1" type="ORF">T11_11473</name>
</gene>
<reference evidence="1 2" key="1">
    <citation type="submission" date="2015-01" db="EMBL/GenBank/DDBJ databases">
        <title>Evolution of Trichinella species and genotypes.</title>
        <authorList>
            <person name="Korhonen P.K."/>
            <person name="Edoardo P."/>
            <person name="Giuseppe L.R."/>
            <person name="Gasser R.B."/>
        </authorList>
    </citation>
    <scope>NUCLEOTIDE SEQUENCE [LARGE SCALE GENOMIC DNA]</scope>
    <source>
        <strain evidence="1">ISS1029</strain>
    </source>
</reference>
<evidence type="ECO:0000313" key="2">
    <source>
        <dbReference type="Proteomes" id="UP000055024"/>
    </source>
</evidence>
<dbReference type="Gene3D" id="3.40.50.1240">
    <property type="entry name" value="Phosphoglycerate mutase-like"/>
    <property type="match status" value="1"/>
</dbReference>
<dbReference type="EMBL" id="JYDP01000033">
    <property type="protein sequence ID" value="KRZ13345.1"/>
    <property type="molecule type" value="Genomic_DNA"/>
</dbReference>
<dbReference type="OrthoDB" id="5919363at2759"/>
<organism evidence="1 2">
    <name type="scientific">Trichinella zimbabwensis</name>
    <dbReference type="NCBI Taxonomy" id="268475"/>
    <lineage>
        <taxon>Eukaryota</taxon>
        <taxon>Metazoa</taxon>
        <taxon>Ecdysozoa</taxon>
        <taxon>Nematoda</taxon>
        <taxon>Enoplea</taxon>
        <taxon>Dorylaimia</taxon>
        <taxon>Trichinellida</taxon>
        <taxon>Trichinellidae</taxon>
        <taxon>Trichinella</taxon>
    </lineage>
</organism>
<dbReference type="InterPro" id="IPR029033">
    <property type="entry name" value="His_PPase_superfam"/>
</dbReference>
<name>A0A0V1HS39_9BILA</name>
<keyword evidence="2" id="KW-1185">Reference proteome</keyword>
<dbReference type="Proteomes" id="UP000055024">
    <property type="component" value="Unassembled WGS sequence"/>
</dbReference>
<evidence type="ECO:0000313" key="1">
    <source>
        <dbReference type="EMBL" id="KRZ13345.1"/>
    </source>
</evidence>
<sequence length="226" mass="25848">MPQLDFNTFDSWAFRWESTQTLWFILVEEDEFPLLRHRAGRNDESAWESQFMTMAEKKSRVMGEASHKACFNITDIISAPSISCIAAADSFIKGFEGGQKDEMSVLNIKVDGALSESVEGYYLQKQFRSLVVERGYPVDETYETSVKWPGNCNVDPYVDLDWRINAALESMRKQYSDSVDKMVVVFVNNSLENVLRVVAGRSRARCKLHIPSAEDNTPFTQENMEK</sequence>
<dbReference type="GO" id="GO:0016791">
    <property type="term" value="F:phosphatase activity"/>
    <property type="evidence" value="ECO:0007669"/>
    <property type="project" value="UniProtKB-ARBA"/>
</dbReference>
<protein>
    <submittedName>
        <fullName evidence="1">Uncharacterized protein</fullName>
    </submittedName>
</protein>
<proteinExistence type="predicted"/>